<keyword evidence="6" id="KW-0539">Nucleus</keyword>
<keyword evidence="5" id="KW-0804">Transcription</keyword>
<evidence type="ECO:0000256" key="4">
    <source>
        <dbReference type="ARBA" id="ARBA00023125"/>
    </source>
</evidence>
<comment type="subcellular location">
    <subcellularLocation>
        <location evidence="1">Nucleus</location>
    </subcellularLocation>
</comment>
<name>A0ABR3Y3C9_9EURO</name>
<keyword evidence="10" id="KW-1185">Reference proteome</keyword>
<evidence type="ECO:0000256" key="6">
    <source>
        <dbReference type="ARBA" id="ARBA00023242"/>
    </source>
</evidence>
<evidence type="ECO:0000256" key="5">
    <source>
        <dbReference type="ARBA" id="ARBA00023163"/>
    </source>
</evidence>
<dbReference type="PANTHER" id="PTHR47540">
    <property type="entry name" value="THIAMINE REPRESSIBLE GENES REGULATORY PROTEIN THI5"/>
    <property type="match status" value="1"/>
</dbReference>
<evidence type="ECO:0000256" key="3">
    <source>
        <dbReference type="ARBA" id="ARBA00023015"/>
    </source>
</evidence>
<dbReference type="Pfam" id="PF04082">
    <property type="entry name" value="Fungal_trans"/>
    <property type="match status" value="1"/>
</dbReference>
<reference evidence="9 10" key="1">
    <citation type="journal article" date="2024" name="IMA Fungus">
        <title>IMA Genome - F19 : A genome assembly and annotation guide to empower mycologists, including annotated draft genome sequences of Ceratocystis pirilliformis, Diaporthe australafricana, Fusarium ophioides, Paecilomyces lecythidis, and Sporothrix stenoceras.</title>
        <authorList>
            <person name="Aylward J."/>
            <person name="Wilson A.M."/>
            <person name="Visagie C.M."/>
            <person name="Spraker J."/>
            <person name="Barnes I."/>
            <person name="Buitendag C."/>
            <person name="Ceriani C."/>
            <person name="Del Mar Angel L."/>
            <person name="du Plessis D."/>
            <person name="Fuchs T."/>
            <person name="Gasser K."/>
            <person name="Kramer D."/>
            <person name="Li W."/>
            <person name="Munsamy K."/>
            <person name="Piso A."/>
            <person name="Price J.L."/>
            <person name="Sonnekus B."/>
            <person name="Thomas C."/>
            <person name="van der Nest A."/>
            <person name="van Dijk A."/>
            <person name="van Heerden A."/>
            <person name="van Vuuren N."/>
            <person name="Yilmaz N."/>
            <person name="Duong T.A."/>
            <person name="van der Merwe N.A."/>
            <person name="Wingfield M.J."/>
            <person name="Wingfield B.D."/>
        </authorList>
    </citation>
    <scope>NUCLEOTIDE SEQUENCE [LARGE SCALE GENOMIC DNA]</scope>
    <source>
        <strain evidence="9 10">CMW 18167</strain>
    </source>
</reference>
<dbReference type="InterPro" id="IPR001138">
    <property type="entry name" value="Zn2Cys6_DnaBD"/>
</dbReference>
<keyword evidence="3" id="KW-0805">Transcription regulation</keyword>
<feature type="domain" description="Zn(2)-C6 fungal-type" evidence="8">
    <location>
        <begin position="30"/>
        <end position="61"/>
    </location>
</feature>
<dbReference type="SUPFAM" id="SSF57701">
    <property type="entry name" value="Zn2/Cys6 DNA-binding domain"/>
    <property type="match status" value="1"/>
</dbReference>
<proteinExistence type="predicted"/>
<dbReference type="Pfam" id="PF00172">
    <property type="entry name" value="Zn_clus"/>
    <property type="match status" value="1"/>
</dbReference>
<gene>
    <name evidence="9" type="ORF">Plec18167_002798</name>
</gene>
<dbReference type="InterPro" id="IPR036864">
    <property type="entry name" value="Zn2-C6_fun-type_DNA-bd_sf"/>
</dbReference>
<evidence type="ECO:0000313" key="10">
    <source>
        <dbReference type="Proteomes" id="UP001583193"/>
    </source>
</evidence>
<dbReference type="SMART" id="SM00066">
    <property type="entry name" value="GAL4"/>
    <property type="match status" value="1"/>
</dbReference>
<dbReference type="PROSITE" id="PS00463">
    <property type="entry name" value="ZN2_CY6_FUNGAL_1"/>
    <property type="match status" value="1"/>
</dbReference>
<evidence type="ECO:0000256" key="2">
    <source>
        <dbReference type="ARBA" id="ARBA00022723"/>
    </source>
</evidence>
<evidence type="ECO:0000256" key="7">
    <source>
        <dbReference type="SAM" id="MobiDB-lite"/>
    </source>
</evidence>
<dbReference type="PROSITE" id="PS50048">
    <property type="entry name" value="ZN2_CY6_FUNGAL_2"/>
    <property type="match status" value="1"/>
</dbReference>
<dbReference type="CDD" id="cd00067">
    <property type="entry name" value="GAL4"/>
    <property type="match status" value="1"/>
</dbReference>
<dbReference type="EMBL" id="JAVDPF010000006">
    <property type="protein sequence ID" value="KAL1882382.1"/>
    <property type="molecule type" value="Genomic_DNA"/>
</dbReference>
<feature type="region of interest" description="Disordered" evidence="7">
    <location>
        <begin position="1"/>
        <end position="21"/>
    </location>
</feature>
<dbReference type="InterPro" id="IPR051711">
    <property type="entry name" value="Stress_Response_Reg"/>
</dbReference>
<dbReference type="PANTHER" id="PTHR47540:SF6">
    <property type="entry name" value="ZN(II)2CYS6 TRANSCRIPTION FACTOR (EUROFUNG)"/>
    <property type="match status" value="1"/>
</dbReference>
<evidence type="ECO:0000313" key="9">
    <source>
        <dbReference type="EMBL" id="KAL1882382.1"/>
    </source>
</evidence>
<keyword evidence="2" id="KW-0479">Metal-binding</keyword>
<feature type="region of interest" description="Disordered" evidence="7">
    <location>
        <begin position="100"/>
        <end position="131"/>
    </location>
</feature>
<dbReference type="Gene3D" id="4.10.240.10">
    <property type="entry name" value="Zn(2)-C6 fungal-type DNA-binding domain"/>
    <property type="match status" value="1"/>
</dbReference>
<dbReference type="SMART" id="SM00906">
    <property type="entry name" value="Fungal_trans"/>
    <property type="match status" value="1"/>
</dbReference>
<keyword evidence="4" id="KW-0238">DNA-binding</keyword>
<organism evidence="9 10">
    <name type="scientific">Paecilomyces lecythidis</name>
    <dbReference type="NCBI Taxonomy" id="3004212"/>
    <lineage>
        <taxon>Eukaryota</taxon>
        <taxon>Fungi</taxon>
        <taxon>Dikarya</taxon>
        <taxon>Ascomycota</taxon>
        <taxon>Pezizomycotina</taxon>
        <taxon>Eurotiomycetes</taxon>
        <taxon>Eurotiomycetidae</taxon>
        <taxon>Eurotiales</taxon>
        <taxon>Thermoascaceae</taxon>
        <taxon>Paecilomyces</taxon>
    </lineage>
</organism>
<protein>
    <recommendedName>
        <fullName evidence="8">Zn(2)-C6 fungal-type domain-containing protein</fullName>
    </recommendedName>
</protein>
<dbReference type="CDD" id="cd12148">
    <property type="entry name" value="fungal_TF_MHR"/>
    <property type="match status" value="1"/>
</dbReference>
<accession>A0ABR3Y3C9</accession>
<sequence length="711" mass="78756">MTELEASSLAPSDGPTAEPTRRLRKRSYIACRRCHTLKVKCSGGVPCQRCQRARKGTLCQYPSRVRRVTVSASYLNELQNNHRAQDDVQVDEASIDVNVDEPSVEQESQAPSPAPPIDPSLNNGDTDIGNPIHEPERIFQLDQASQQHFVGESTCLAFGDRILQCLNPQPPAPVPPDHQYVRNPAFARQLTTVAGCKFPERIRANLLVRVALRFIGQDYHFFLHQDFLQKLDKAYDTRQPQEPDAVWACQFFAVLALGETYSTASPGKPKRVQTVPGTGYFLTAVGLLQDLFEEPSVAQIETLLLFCFYANVLGRVKSAHMYSGMAVRSSTCLGLHRKIPGDSAMSPVEREHRTRLWWTVYVFDRSTCSKLGQPLTIQDTDIDVDMPSSQVGPDFPTQLGRPDHLIAYINLAQITGYIMRDIYAPSSKSNGGRFVQHVRSILQKLRKWDAHVPNSLRWKTEGGVPRPVASLQLHYNQCIILTTRPILLYVLKIKNPFAKDAGSASGGDDAQQISDTTKSLADSCIAAARTSNTILSQLFVENALATCGYFDAHHLFASTLVLIISAITSPNSSDSDAVQTAFQLLMVMRDNGNAAAGQYFSRLVQIQWRVSRLFSQMNATEEHTSSNVITADVTAIVTPTEIPPSGLGDFDDYDWSNFLVPQSSYTNYDEAAAETITADPLDNPLLQAFLDSDAARDENSMFNAEDMGFVL</sequence>
<dbReference type="InterPro" id="IPR007219">
    <property type="entry name" value="XnlR_reg_dom"/>
</dbReference>
<evidence type="ECO:0000259" key="8">
    <source>
        <dbReference type="PROSITE" id="PS50048"/>
    </source>
</evidence>
<evidence type="ECO:0000256" key="1">
    <source>
        <dbReference type="ARBA" id="ARBA00004123"/>
    </source>
</evidence>
<dbReference type="Proteomes" id="UP001583193">
    <property type="component" value="Unassembled WGS sequence"/>
</dbReference>
<comment type="caution">
    <text evidence="9">The sequence shown here is derived from an EMBL/GenBank/DDBJ whole genome shotgun (WGS) entry which is preliminary data.</text>
</comment>